<dbReference type="SUPFAM" id="SSF57716">
    <property type="entry name" value="Glucocorticoid receptor-like (DNA-binding domain)"/>
    <property type="match status" value="1"/>
</dbReference>
<dbReference type="PANTHER" id="PTHR33823:SF4">
    <property type="entry name" value="GENERAL STRESS PROTEIN 16O"/>
    <property type="match status" value="1"/>
</dbReference>
<sequence>MTGLSDEQLEQYRTRLIARRAELKALDEASRESRAAVTLDQQSVGRLSRMDAMQQQAMAEAEARRRVSEIARIDSALKRIEDGDYGWCLECGEDIPAKRLDFDPSVAKCLECSG</sequence>
<organism evidence="6 7">
    <name type="scientific">Stakelama sediminis</name>
    <dbReference type="NCBI Taxonomy" id="463200"/>
    <lineage>
        <taxon>Bacteria</taxon>
        <taxon>Pseudomonadati</taxon>
        <taxon>Pseudomonadota</taxon>
        <taxon>Alphaproteobacteria</taxon>
        <taxon>Sphingomonadales</taxon>
        <taxon>Sphingomonadaceae</taxon>
        <taxon>Stakelama</taxon>
    </lineage>
</organism>
<dbReference type="InterPro" id="IPR000962">
    <property type="entry name" value="Znf_DskA_TraR"/>
</dbReference>
<dbReference type="InterPro" id="IPR037187">
    <property type="entry name" value="DnaK_N"/>
</dbReference>
<feature type="zinc finger region" description="dksA C4-type" evidence="4">
    <location>
        <begin position="88"/>
        <end position="112"/>
    </location>
</feature>
<dbReference type="Gene3D" id="1.20.120.910">
    <property type="entry name" value="DksA, coiled-coil domain"/>
    <property type="match status" value="1"/>
</dbReference>
<dbReference type="SUPFAM" id="SSF109635">
    <property type="entry name" value="DnaK suppressor protein DksA, alpha-hairpin domain"/>
    <property type="match status" value="1"/>
</dbReference>
<keyword evidence="1" id="KW-0479">Metal-binding</keyword>
<dbReference type="PROSITE" id="PS51128">
    <property type="entry name" value="ZF_DKSA_2"/>
    <property type="match status" value="1"/>
</dbReference>
<dbReference type="RefSeq" id="WP_184003429.1">
    <property type="nucleotide sequence ID" value="NZ_BAABIF010000002.1"/>
</dbReference>
<dbReference type="Proteomes" id="UP000554342">
    <property type="component" value="Unassembled WGS sequence"/>
</dbReference>
<comment type="caution">
    <text evidence="6">The sequence shown here is derived from an EMBL/GenBank/DDBJ whole genome shotgun (WGS) entry which is preliminary data.</text>
</comment>
<proteinExistence type="predicted"/>
<dbReference type="GO" id="GO:0008270">
    <property type="term" value="F:zinc ion binding"/>
    <property type="evidence" value="ECO:0007669"/>
    <property type="project" value="UniProtKB-KW"/>
</dbReference>
<evidence type="ECO:0000313" key="6">
    <source>
        <dbReference type="EMBL" id="MBB5719048.1"/>
    </source>
</evidence>
<name>A0A840YZC1_9SPHN</name>
<protein>
    <submittedName>
        <fullName evidence="6">DnaK suppressor protein</fullName>
    </submittedName>
</protein>
<evidence type="ECO:0000256" key="1">
    <source>
        <dbReference type="ARBA" id="ARBA00022723"/>
    </source>
</evidence>
<gene>
    <name evidence="6" type="ORF">FHR23_001986</name>
</gene>
<evidence type="ECO:0000259" key="5">
    <source>
        <dbReference type="Pfam" id="PF01258"/>
    </source>
</evidence>
<accession>A0A840YZC1</accession>
<keyword evidence="7" id="KW-1185">Reference proteome</keyword>
<evidence type="ECO:0000256" key="3">
    <source>
        <dbReference type="ARBA" id="ARBA00022833"/>
    </source>
</evidence>
<evidence type="ECO:0000313" key="7">
    <source>
        <dbReference type="Proteomes" id="UP000554342"/>
    </source>
</evidence>
<reference evidence="6 7" key="1">
    <citation type="submission" date="2020-08" db="EMBL/GenBank/DDBJ databases">
        <title>Genomic Encyclopedia of Type Strains, Phase IV (KMG-IV): sequencing the most valuable type-strain genomes for metagenomic binning, comparative biology and taxonomic classification.</title>
        <authorList>
            <person name="Goeker M."/>
        </authorList>
    </citation>
    <scope>NUCLEOTIDE SEQUENCE [LARGE SCALE GENOMIC DNA]</scope>
    <source>
        <strain evidence="6 7">DSM 27203</strain>
    </source>
</reference>
<dbReference type="PANTHER" id="PTHR33823">
    <property type="entry name" value="RNA POLYMERASE-BINDING TRANSCRIPTION FACTOR DKSA-RELATED"/>
    <property type="match status" value="1"/>
</dbReference>
<evidence type="ECO:0000256" key="2">
    <source>
        <dbReference type="ARBA" id="ARBA00022771"/>
    </source>
</evidence>
<dbReference type="Pfam" id="PF01258">
    <property type="entry name" value="zf-dskA_traR"/>
    <property type="match status" value="1"/>
</dbReference>
<evidence type="ECO:0000256" key="4">
    <source>
        <dbReference type="PROSITE-ProRule" id="PRU00510"/>
    </source>
</evidence>
<keyword evidence="3" id="KW-0862">Zinc</keyword>
<keyword evidence="2" id="KW-0863">Zinc-finger</keyword>
<dbReference type="EMBL" id="JACIJI010000003">
    <property type="protein sequence ID" value="MBB5719048.1"/>
    <property type="molecule type" value="Genomic_DNA"/>
</dbReference>
<feature type="domain" description="Zinc finger DksA/TraR C4-type" evidence="5">
    <location>
        <begin position="83"/>
        <end position="112"/>
    </location>
</feature>
<dbReference type="AlphaFoldDB" id="A0A840YZC1"/>